<dbReference type="SMART" id="SM00184">
    <property type="entry name" value="RING"/>
    <property type="match status" value="1"/>
</dbReference>
<comment type="function">
    <text evidence="17">E3 RING-finger protein, member of the UBC2/RAD6 epistasis group. Associates to the E2 ubiquitin conjugating enzyme UBC2/RAD6 to form the UBC2-RAD18 ubiquitin ligase complex involved in postreplicative repair (PRR) of damaged DNA.</text>
</comment>
<keyword evidence="7 17" id="KW-0808">Transferase</keyword>
<feature type="compositionally biased region" description="Basic and acidic residues" evidence="18">
    <location>
        <begin position="103"/>
        <end position="117"/>
    </location>
</feature>
<dbReference type="AlphaFoldDB" id="A0A545VT44"/>
<dbReference type="UniPathway" id="UPA00143"/>
<protein>
    <recommendedName>
        <fullName evidence="6 17">Postreplication repair E3 ubiquitin-protein ligase RAD18</fullName>
        <ecNumber evidence="5 17">2.3.2.27</ecNumber>
    </recommendedName>
    <alternativeName>
        <fullName evidence="17">RING-type E3 ubiquitin transferase RAD18</fullName>
    </alternativeName>
</protein>
<dbReference type="GO" id="GO:0005634">
    <property type="term" value="C:nucleus"/>
    <property type="evidence" value="ECO:0007669"/>
    <property type="project" value="UniProtKB-SubCell"/>
</dbReference>
<dbReference type="GO" id="GO:0006301">
    <property type="term" value="P:DNA damage tolerance"/>
    <property type="evidence" value="ECO:0007669"/>
    <property type="project" value="InterPro"/>
</dbReference>
<dbReference type="SMART" id="SM00513">
    <property type="entry name" value="SAP"/>
    <property type="match status" value="1"/>
</dbReference>
<feature type="compositionally biased region" description="Low complexity" evidence="18">
    <location>
        <begin position="133"/>
        <end position="142"/>
    </location>
</feature>
<comment type="similarity">
    <text evidence="4 17">Belongs to the RAD18 family.</text>
</comment>
<dbReference type="GO" id="GO:0097505">
    <property type="term" value="C:Rad6-Rad18 complex"/>
    <property type="evidence" value="ECO:0007669"/>
    <property type="project" value="TreeGrafter"/>
</dbReference>
<dbReference type="GO" id="GO:0006281">
    <property type="term" value="P:DNA repair"/>
    <property type="evidence" value="ECO:0007669"/>
    <property type="project" value="UniProtKB-KW"/>
</dbReference>
<dbReference type="PROSITE" id="PS50089">
    <property type="entry name" value="ZF_RING_2"/>
    <property type="match status" value="1"/>
</dbReference>
<dbReference type="GO" id="GO:0003697">
    <property type="term" value="F:single-stranded DNA binding"/>
    <property type="evidence" value="ECO:0007669"/>
    <property type="project" value="UniProtKB-UniRule"/>
</dbReference>
<dbReference type="GO" id="GO:0008270">
    <property type="term" value="F:zinc ion binding"/>
    <property type="evidence" value="ECO:0007669"/>
    <property type="project" value="UniProtKB-KW"/>
</dbReference>
<dbReference type="SUPFAM" id="SSF57850">
    <property type="entry name" value="RING/U-box"/>
    <property type="match status" value="1"/>
</dbReference>
<dbReference type="GO" id="GO:0006513">
    <property type="term" value="P:protein monoubiquitination"/>
    <property type="evidence" value="ECO:0007669"/>
    <property type="project" value="InterPro"/>
</dbReference>
<evidence type="ECO:0000313" key="21">
    <source>
        <dbReference type="EMBL" id="TQV93009.1"/>
    </source>
</evidence>
<evidence type="ECO:0000259" key="19">
    <source>
        <dbReference type="PROSITE" id="PS50089"/>
    </source>
</evidence>
<keyword evidence="14 17" id="KW-0234">DNA repair</keyword>
<evidence type="ECO:0000256" key="13">
    <source>
        <dbReference type="ARBA" id="ARBA00023125"/>
    </source>
</evidence>
<evidence type="ECO:0000313" key="22">
    <source>
        <dbReference type="Proteomes" id="UP000315783"/>
    </source>
</evidence>
<keyword evidence="15 17" id="KW-0539">Nucleus</keyword>
<dbReference type="InterPro" id="IPR006642">
    <property type="entry name" value="Rad18_UBZ4"/>
</dbReference>
<feature type="domain" description="RING-type" evidence="19">
    <location>
        <begin position="29"/>
        <end position="67"/>
    </location>
</feature>
<evidence type="ECO:0000259" key="20">
    <source>
        <dbReference type="PROSITE" id="PS50800"/>
    </source>
</evidence>
<dbReference type="Pfam" id="PF13923">
    <property type="entry name" value="zf-C3HC4_2"/>
    <property type="match status" value="1"/>
</dbReference>
<evidence type="ECO:0000256" key="15">
    <source>
        <dbReference type="ARBA" id="ARBA00023242"/>
    </source>
</evidence>
<dbReference type="OrthoDB" id="9049620at2759"/>
<feature type="compositionally biased region" description="Low complexity" evidence="18">
    <location>
        <begin position="380"/>
        <end position="390"/>
    </location>
</feature>
<feature type="compositionally biased region" description="Basic and acidic residues" evidence="18">
    <location>
        <begin position="368"/>
        <end position="377"/>
    </location>
</feature>
<evidence type="ECO:0000256" key="6">
    <source>
        <dbReference type="ARBA" id="ARBA00015551"/>
    </source>
</evidence>
<evidence type="ECO:0000256" key="18">
    <source>
        <dbReference type="SAM" id="MobiDB-lite"/>
    </source>
</evidence>
<comment type="caution">
    <text evidence="21">The sequence shown here is derived from an EMBL/GenBank/DDBJ whole genome shotgun (WGS) entry which is preliminary data.</text>
</comment>
<name>A0A545VT44_9HYPO</name>
<evidence type="ECO:0000256" key="2">
    <source>
        <dbReference type="ARBA" id="ARBA00004123"/>
    </source>
</evidence>
<feature type="region of interest" description="Disordered" evidence="18">
    <location>
        <begin position="346"/>
        <end position="426"/>
    </location>
</feature>
<comment type="subcellular location">
    <subcellularLocation>
        <location evidence="2 17">Nucleus</location>
    </subcellularLocation>
</comment>
<keyword evidence="8 17" id="KW-0479">Metal-binding</keyword>
<comment type="pathway">
    <text evidence="3 17">Protein modification; protein ubiquitination.</text>
</comment>
<dbReference type="InterPro" id="IPR001841">
    <property type="entry name" value="Znf_RING"/>
</dbReference>
<feature type="compositionally biased region" description="Acidic residues" evidence="18">
    <location>
        <begin position="151"/>
        <end position="164"/>
    </location>
</feature>
<dbReference type="EMBL" id="SPUK01000013">
    <property type="protein sequence ID" value="TQV93009.1"/>
    <property type="molecule type" value="Genomic_DNA"/>
</dbReference>
<dbReference type="PANTHER" id="PTHR14134:SF2">
    <property type="entry name" value="E3 UBIQUITIN-PROTEIN LIGASE RAD18"/>
    <property type="match status" value="1"/>
</dbReference>
<evidence type="ECO:0000256" key="10">
    <source>
        <dbReference type="ARBA" id="ARBA00022771"/>
    </source>
</evidence>
<dbReference type="SMART" id="SM00734">
    <property type="entry name" value="ZnF_Rad18"/>
    <property type="match status" value="1"/>
</dbReference>
<dbReference type="InterPro" id="IPR003034">
    <property type="entry name" value="SAP_dom"/>
</dbReference>
<keyword evidence="11 17" id="KW-0833">Ubl conjugation pathway</keyword>
<feature type="region of interest" description="Disordered" evidence="18">
    <location>
        <begin position="187"/>
        <end position="212"/>
    </location>
</feature>
<dbReference type="InterPro" id="IPR017907">
    <property type="entry name" value="Znf_RING_CS"/>
</dbReference>
<gene>
    <name evidence="21" type="ORF">IF1G_08312</name>
</gene>
<evidence type="ECO:0000256" key="7">
    <source>
        <dbReference type="ARBA" id="ARBA00022679"/>
    </source>
</evidence>
<feature type="region of interest" description="Disordered" evidence="18">
    <location>
        <begin position="100"/>
        <end position="171"/>
    </location>
</feature>
<keyword evidence="22" id="KW-1185">Reference proteome</keyword>
<dbReference type="PROSITE" id="PS50800">
    <property type="entry name" value="SAP"/>
    <property type="match status" value="1"/>
</dbReference>
<keyword evidence="9 17" id="KW-0227">DNA damage</keyword>
<dbReference type="InterPro" id="IPR013083">
    <property type="entry name" value="Znf_RING/FYVE/PHD"/>
</dbReference>
<accession>A0A545VT44</accession>
<proteinExistence type="inferred from homology"/>
<evidence type="ECO:0000256" key="14">
    <source>
        <dbReference type="ARBA" id="ARBA00023204"/>
    </source>
</evidence>
<evidence type="ECO:0000256" key="17">
    <source>
        <dbReference type="RuleBase" id="RU368093"/>
    </source>
</evidence>
<evidence type="ECO:0000256" key="1">
    <source>
        <dbReference type="ARBA" id="ARBA00000900"/>
    </source>
</evidence>
<dbReference type="Proteomes" id="UP000315783">
    <property type="component" value="Unassembled WGS sequence"/>
</dbReference>
<dbReference type="PANTHER" id="PTHR14134">
    <property type="entry name" value="E3 UBIQUITIN-PROTEIN LIGASE RAD18"/>
    <property type="match status" value="1"/>
</dbReference>
<comment type="catalytic activity">
    <reaction evidence="1 17">
        <text>S-ubiquitinyl-[E2 ubiquitin-conjugating enzyme]-L-cysteine + [acceptor protein]-L-lysine = [E2 ubiquitin-conjugating enzyme]-L-cysteine + N(6)-ubiquitinyl-[acceptor protein]-L-lysine.</text>
        <dbReference type="EC" id="2.3.2.27"/>
    </reaction>
</comment>
<dbReference type="PROSITE" id="PS00518">
    <property type="entry name" value="ZF_RING_1"/>
    <property type="match status" value="1"/>
</dbReference>
<feature type="domain" description="SAP" evidence="20">
    <location>
        <begin position="234"/>
        <end position="268"/>
    </location>
</feature>
<dbReference type="GO" id="GO:0061630">
    <property type="term" value="F:ubiquitin protein ligase activity"/>
    <property type="evidence" value="ECO:0007669"/>
    <property type="project" value="UniProtKB-UniRule"/>
</dbReference>
<evidence type="ECO:0000256" key="8">
    <source>
        <dbReference type="ARBA" id="ARBA00022723"/>
    </source>
</evidence>
<comment type="subunit">
    <text evidence="17">Interacts with E2 UBC2, forming a complex with ubiquitin ligase activity.</text>
</comment>
<dbReference type="STRING" id="43265.A0A545VT44"/>
<evidence type="ECO:0000256" key="12">
    <source>
        <dbReference type="ARBA" id="ARBA00022833"/>
    </source>
</evidence>
<keyword evidence="12 17" id="KW-0862">Zinc</keyword>
<feature type="compositionally biased region" description="Polar residues" evidence="18">
    <location>
        <begin position="413"/>
        <end position="426"/>
    </location>
</feature>
<keyword evidence="13 17" id="KW-0238">DNA-binding</keyword>
<dbReference type="InterPro" id="IPR039577">
    <property type="entry name" value="Rad18"/>
</dbReference>
<dbReference type="EC" id="2.3.2.27" evidence="5 17"/>
<evidence type="ECO:0000256" key="5">
    <source>
        <dbReference type="ARBA" id="ARBA00012483"/>
    </source>
</evidence>
<evidence type="ECO:0000256" key="9">
    <source>
        <dbReference type="ARBA" id="ARBA00022763"/>
    </source>
</evidence>
<keyword evidence="10 16" id="KW-0863">Zinc-finger</keyword>
<dbReference type="InterPro" id="IPR004580">
    <property type="entry name" value="Rad18_fungi"/>
</dbReference>
<evidence type="ECO:0000256" key="3">
    <source>
        <dbReference type="ARBA" id="ARBA00004906"/>
    </source>
</evidence>
<evidence type="ECO:0000256" key="4">
    <source>
        <dbReference type="ARBA" id="ARBA00009506"/>
    </source>
</evidence>
<organism evidence="21 22">
    <name type="scientific">Cordyceps javanica</name>
    <dbReference type="NCBI Taxonomy" id="43265"/>
    <lineage>
        <taxon>Eukaryota</taxon>
        <taxon>Fungi</taxon>
        <taxon>Dikarya</taxon>
        <taxon>Ascomycota</taxon>
        <taxon>Pezizomycotina</taxon>
        <taxon>Sordariomycetes</taxon>
        <taxon>Hypocreomycetidae</taxon>
        <taxon>Hypocreales</taxon>
        <taxon>Cordycipitaceae</taxon>
        <taxon>Cordyceps</taxon>
    </lineage>
</organism>
<dbReference type="NCBIfam" id="TIGR00599">
    <property type="entry name" value="rad18"/>
    <property type="match status" value="1"/>
</dbReference>
<evidence type="ECO:0000256" key="11">
    <source>
        <dbReference type="ARBA" id="ARBA00022786"/>
    </source>
</evidence>
<dbReference type="Gene3D" id="3.30.40.10">
    <property type="entry name" value="Zinc/RING finger domain, C3HC4 (zinc finger)"/>
    <property type="match status" value="1"/>
</dbReference>
<evidence type="ECO:0000256" key="16">
    <source>
        <dbReference type="PROSITE-ProRule" id="PRU00175"/>
    </source>
</evidence>
<dbReference type="FunFam" id="3.30.40.10:FF:000172">
    <property type="entry name" value="E3 ubiquitin-protein ligase RAD18"/>
    <property type="match status" value="1"/>
</dbReference>
<sequence length="426" mass="46526">MPADDVADSTDWLSTPLAGLSAVESALRCEVCKDFYRTPMITSCAHTFCSICIRRALSNDSKCPLCRATDQELKLRSNWCMEQTVAAFSEAREAALKFARSASVEKKKQSPKRKADDTESSQPEPHSKRLRSSARISSRAEATTPAPSADVVEDSEDEDYEPENSDGLVPCPMCQRRMKEWQVFSHLESCPGPDGPKASPRKPNSDAPTPQTLLTGQMQRQQQNTLERLPSLSYSIFKEQALRKKLAEIGISNQGPRPLLERRHKEWLTIWNANCDAARPRRRAELLRDLDVWERTQGGKAPAPGRGAAQAAAAAIKDKDFDGAAWAARHDDSFKDLIANARRSRLAAQKKAEDAAAEEEEKAAAGPEENKDARGDGAADDAQTAALVRASPVTEAAGKASTTVCGEADLDPISSQANGVMQEQYS</sequence>
<reference evidence="21 22" key="1">
    <citation type="journal article" date="2019" name="Appl. Microbiol. Biotechnol.">
        <title>Genome sequence of Isaria javanica and comparative genome analysis insights into family S53 peptidase evolution in fungal entomopathogens.</title>
        <authorList>
            <person name="Lin R."/>
            <person name="Zhang X."/>
            <person name="Xin B."/>
            <person name="Zou M."/>
            <person name="Gao Y."/>
            <person name="Qin F."/>
            <person name="Hu Q."/>
            <person name="Xie B."/>
            <person name="Cheng X."/>
        </authorList>
    </citation>
    <scope>NUCLEOTIDE SEQUENCE [LARGE SCALE GENOMIC DNA]</scope>
    <source>
        <strain evidence="21 22">IJ1G</strain>
    </source>
</reference>